<name>A0A3A1YBY0_9GAMM</name>
<comment type="function">
    <text evidence="11">Involved in the TonB-dependent energy-dependent transport of various receptor-bound substrates. Protects ExbD from proteolytic degradation and functionally stabilizes TonB.</text>
</comment>
<sequence>MFNMALFDKFLVSLPLVMASEGKEQETTNATDILPVAEQTANTAGNTDLGILHLILNEGDAILKFTFIVLVLMSIYSWTVIIYRAIMTYIIASKSKKHLKLLNAKEYPTYAQAYQAMEGNSPIKDLVEEALNAKESFAKAEGAMSSSLDYAEYLQRNIRYRLEKATHSQDGGLSALATIGATAPFVGLFGTVWGIYRALISITATGNANIATIAGPIGEVLIATAFGLFVAIPAVLCYNVFIRRNRLFNRKLDGFAHDLYNSFLTKTNK</sequence>
<dbReference type="InterPro" id="IPR050790">
    <property type="entry name" value="ExbB/TolQ_transport"/>
</dbReference>
<dbReference type="OrthoDB" id="9805133at2"/>
<dbReference type="InterPro" id="IPR002898">
    <property type="entry name" value="MotA_ExbB_proton_chnl"/>
</dbReference>
<evidence type="ECO:0000313" key="16">
    <source>
        <dbReference type="Proteomes" id="UP000265964"/>
    </source>
</evidence>
<keyword evidence="8 12" id="KW-0653">Protein transport</keyword>
<feature type="domain" description="MotA/TolQ/ExbB proton channel" evidence="14">
    <location>
        <begin position="146"/>
        <end position="247"/>
    </location>
</feature>
<dbReference type="PANTHER" id="PTHR30625:SF14">
    <property type="entry name" value="BIOPOLYMER TRANSPORT PROTEIN EXBB"/>
    <property type="match status" value="1"/>
</dbReference>
<protein>
    <recommendedName>
        <fullName evidence="3">Biopolymer transport protein ExbB</fullName>
    </recommendedName>
</protein>
<comment type="caution">
    <text evidence="15">The sequence shown here is derived from an EMBL/GenBank/DDBJ whole genome shotgun (WGS) entry which is preliminary data.</text>
</comment>
<keyword evidence="5" id="KW-1003">Cell membrane</keyword>
<keyword evidence="4 12" id="KW-0813">Transport</keyword>
<keyword evidence="10 13" id="KW-0472">Membrane</keyword>
<keyword evidence="9 13" id="KW-1133">Transmembrane helix</keyword>
<evidence type="ECO:0000256" key="5">
    <source>
        <dbReference type="ARBA" id="ARBA00022475"/>
    </source>
</evidence>
<comment type="subcellular location">
    <subcellularLocation>
        <location evidence="1">Cell inner membrane</location>
        <topology evidence="1">Multi-pass membrane protein</topology>
    </subcellularLocation>
    <subcellularLocation>
        <location evidence="12">Membrane</location>
        <topology evidence="12">Multi-pass membrane protein</topology>
    </subcellularLocation>
</comment>
<evidence type="ECO:0000256" key="12">
    <source>
        <dbReference type="RuleBase" id="RU004057"/>
    </source>
</evidence>
<evidence type="ECO:0000256" key="9">
    <source>
        <dbReference type="ARBA" id="ARBA00022989"/>
    </source>
</evidence>
<keyword evidence="16" id="KW-1185">Reference proteome</keyword>
<dbReference type="Pfam" id="PF01618">
    <property type="entry name" value="MotA_ExbB"/>
    <property type="match status" value="1"/>
</dbReference>
<accession>A0A3A1YBY0</accession>
<evidence type="ECO:0000259" key="14">
    <source>
        <dbReference type="Pfam" id="PF01618"/>
    </source>
</evidence>
<evidence type="ECO:0000256" key="7">
    <source>
        <dbReference type="ARBA" id="ARBA00022692"/>
    </source>
</evidence>
<evidence type="ECO:0000256" key="10">
    <source>
        <dbReference type="ARBA" id="ARBA00023136"/>
    </source>
</evidence>
<organism evidence="15 16">
    <name type="scientific">Psittacicella gerlachiana</name>
    <dbReference type="NCBI Taxonomy" id="2028574"/>
    <lineage>
        <taxon>Bacteria</taxon>
        <taxon>Pseudomonadati</taxon>
        <taxon>Pseudomonadota</taxon>
        <taxon>Gammaproteobacteria</taxon>
        <taxon>Pasteurellales</taxon>
        <taxon>Psittacicellaceae</taxon>
        <taxon>Psittacicella</taxon>
    </lineage>
</organism>
<proteinExistence type="inferred from homology"/>
<dbReference type="GO" id="GO:0017038">
    <property type="term" value="P:protein import"/>
    <property type="evidence" value="ECO:0007669"/>
    <property type="project" value="TreeGrafter"/>
</dbReference>
<comment type="similarity">
    <text evidence="12">Belongs to the exbB/tolQ family.</text>
</comment>
<evidence type="ECO:0000313" key="15">
    <source>
        <dbReference type="EMBL" id="RIY34886.1"/>
    </source>
</evidence>
<evidence type="ECO:0000256" key="8">
    <source>
        <dbReference type="ARBA" id="ARBA00022927"/>
    </source>
</evidence>
<gene>
    <name evidence="15" type="ORF">CKF59_04530</name>
</gene>
<reference evidence="15 16" key="1">
    <citation type="submission" date="2017-08" db="EMBL/GenBank/DDBJ databases">
        <title>Reclassification of Bisgaard taxon 37 and 44.</title>
        <authorList>
            <person name="Christensen H."/>
        </authorList>
    </citation>
    <scope>NUCLEOTIDE SEQUENCE [LARGE SCALE GENOMIC DNA]</scope>
    <source>
        <strain evidence="15 16">EEAB3T1</strain>
    </source>
</reference>
<evidence type="ECO:0000256" key="3">
    <source>
        <dbReference type="ARBA" id="ARBA00022093"/>
    </source>
</evidence>
<keyword evidence="7 13" id="KW-0812">Transmembrane</keyword>
<evidence type="ECO:0000256" key="6">
    <source>
        <dbReference type="ARBA" id="ARBA00022519"/>
    </source>
</evidence>
<evidence type="ECO:0000256" key="13">
    <source>
        <dbReference type="SAM" id="Phobius"/>
    </source>
</evidence>
<dbReference type="EMBL" id="NRJF01000120">
    <property type="protein sequence ID" value="RIY34886.1"/>
    <property type="molecule type" value="Genomic_DNA"/>
</dbReference>
<evidence type="ECO:0000256" key="4">
    <source>
        <dbReference type="ARBA" id="ARBA00022448"/>
    </source>
</evidence>
<evidence type="ECO:0000256" key="1">
    <source>
        <dbReference type="ARBA" id="ARBA00004429"/>
    </source>
</evidence>
<feature type="transmembrane region" description="Helical" evidence="13">
    <location>
        <begin position="173"/>
        <end position="200"/>
    </location>
</feature>
<feature type="transmembrane region" description="Helical" evidence="13">
    <location>
        <begin position="220"/>
        <end position="241"/>
    </location>
</feature>
<feature type="transmembrane region" description="Helical" evidence="13">
    <location>
        <begin position="65"/>
        <end position="92"/>
    </location>
</feature>
<evidence type="ECO:0000256" key="2">
    <source>
        <dbReference type="ARBA" id="ARBA00011471"/>
    </source>
</evidence>
<evidence type="ECO:0000256" key="11">
    <source>
        <dbReference type="ARBA" id="ARBA00024816"/>
    </source>
</evidence>
<dbReference type="GO" id="GO:0005886">
    <property type="term" value="C:plasma membrane"/>
    <property type="evidence" value="ECO:0007669"/>
    <property type="project" value="UniProtKB-SubCell"/>
</dbReference>
<keyword evidence="6" id="KW-0997">Cell inner membrane</keyword>
<dbReference type="Proteomes" id="UP000265964">
    <property type="component" value="Unassembled WGS sequence"/>
</dbReference>
<dbReference type="AlphaFoldDB" id="A0A3A1YBY0"/>
<dbReference type="PANTHER" id="PTHR30625">
    <property type="entry name" value="PROTEIN TOLQ"/>
    <property type="match status" value="1"/>
</dbReference>
<comment type="subunit">
    <text evidence="2">The accessory proteins ExbB and ExbD seem to form a complex with TonB.</text>
</comment>